<proteinExistence type="predicted"/>
<dbReference type="EMBL" id="FUZT01000007">
    <property type="protein sequence ID" value="SKC77651.1"/>
    <property type="molecule type" value="Genomic_DNA"/>
</dbReference>
<protein>
    <submittedName>
        <fullName evidence="1">Uncharacterized protein</fullName>
    </submittedName>
</protein>
<gene>
    <name evidence="1" type="ORF">SAMN02194393_03164</name>
</gene>
<dbReference type="STRING" id="36842.SAMN02194393_03164"/>
<reference evidence="1 2" key="1">
    <citation type="submission" date="2017-02" db="EMBL/GenBank/DDBJ databases">
        <authorList>
            <person name="Peterson S.W."/>
        </authorList>
    </citation>
    <scope>NUCLEOTIDE SEQUENCE [LARGE SCALE GENOMIC DNA]</scope>
    <source>
        <strain evidence="1 2">M1</strain>
    </source>
</reference>
<evidence type="ECO:0000313" key="2">
    <source>
        <dbReference type="Proteomes" id="UP000190285"/>
    </source>
</evidence>
<keyword evidence="2" id="KW-1185">Reference proteome</keyword>
<organism evidence="1 2">
    <name type="scientific">Maledivibacter halophilus</name>
    <dbReference type="NCBI Taxonomy" id="36842"/>
    <lineage>
        <taxon>Bacteria</taxon>
        <taxon>Bacillati</taxon>
        <taxon>Bacillota</taxon>
        <taxon>Clostridia</taxon>
        <taxon>Peptostreptococcales</taxon>
        <taxon>Caminicellaceae</taxon>
        <taxon>Maledivibacter</taxon>
    </lineage>
</organism>
<name>A0A1T5LP19_9FIRM</name>
<accession>A0A1T5LP19</accession>
<dbReference type="AlphaFoldDB" id="A0A1T5LP19"/>
<sequence>MGQSWSGIKKRLEQDLLCEKLRGRVRYFITKYRKAHDEESRIAILIDEKEVIRGNIFDFYREANPLIDKIRAEQEIPRRSWNGKETLYDNENKELEERVDEICIDKGIIDPYLFTKALDFYLHHSIKESINSTNPLVRLFAILDRRIGKRTLYKLKSEVNDQPEWLKQFYKLRLDVENIRLER</sequence>
<dbReference type="Pfam" id="PF25753">
    <property type="entry name" value="SF0329"/>
    <property type="match status" value="1"/>
</dbReference>
<dbReference type="InterPro" id="IPR057955">
    <property type="entry name" value="SF0329-like"/>
</dbReference>
<dbReference type="RefSeq" id="WP_079492875.1">
    <property type="nucleotide sequence ID" value="NZ_FUZT01000007.1"/>
</dbReference>
<dbReference type="OrthoDB" id="9815878at2"/>
<dbReference type="Proteomes" id="UP000190285">
    <property type="component" value="Unassembled WGS sequence"/>
</dbReference>
<evidence type="ECO:0000313" key="1">
    <source>
        <dbReference type="EMBL" id="SKC77651.1"/>
    </source>
</evidence>